<dbReference type="PANTHER" id="PTHR14379">
    <property type="entry name" value="LIMKAIN B LKAP"/>
    <property type="match status" value="1"/>
</dbReference>
<keyword evidence="4" id="KW-1185">Reference proteome</keyword>
<feature type="region of interest" description="Disordered" evidence="1">
    <location>
        <begin position="276"/>
        <end position="318"/>
    </location>
</feature>
<name>A0ABR3AE13_9AGAR</name>
<sequence>MSTTTGQVAVFWDYENCRPPSNVSGYGVMNEIRKVAQQYGRIKTCRGYADLSELSSPRSVTLRSELQCSGLSMIDCPHNGRKNVVDQMMIVDMLTFAIDNESDGSTIVLISGDRDFAYPVSILRFRMYQVVVISPTLPGAHLSLRSQASTYLDWTVMVSSLKDDRSSMDGSPPSNINIPLPSTNMGAQNNGKSTSHNSANFRPQIRHRPETSPPTTEREVSAASAVMDNTLPVYAAAVNPTTSSRLQTAPLPTTLPPASNSELAPVAKYVYDGLQRQTTSSSDESPHPRPSLVHSPSAPSAISPSSCQNQSDAKGPWTVPPHLRSLMQVLRKHYENGTTQPLRSTIAAELVAQDSKVYVNAGVKTFWDLVMLAVKERLVWYGGQGDSACISLHYSVLKRLRFLVDDSPSTATAPIPPIAPVSSKNVADAVPIAMDNTPPVYAANTIAAADESTSHTIPPAAQGPESAVAARFTDDQLQKQITGPSDEPLPLPFPATQTHTSSAPSLSQTKSDSTEARIVPIHFRSLVQLLQRYHENGNTQPLRSTIAHELLAQDSKVYENAGVTTFGELIGLAVEERLASYGGRGDTVWVSLHHSVLNALPHLANESPLNPAILMPPTRPASPRIEAPAVSILTDNTPAAYDAAAIATTDESTSPITPPSPQTPESTPVVRFAYDESQNQITGLLDEPRPQLTPVPASPSPLPLGVPSSSQSQSQFDSTAAWAAPLHLRSLVQVLRKFHENGNTQPLRSLVALELVAHDSTVYKTAGVTAFRELVGLAVEEKLVWTGGQGGKAWISLHYDALNRLRSSARGITMVKSPPASPVPSSQTWGTLLSTQSQSGTAGAWTVPPHLRILVLILQRYQEAGENQPLRGSVALELVKQDSRVYEKAGVTKFKEYADLAYKARLVYLGGTMGDAWISLHHDAVNKLRSYPLM</sequence>
<feature type="region of interest" description="Disordered" evidence="1">
    <location>
        <begin position="180"/>
        <end position="222"/>
    </location>
</feature>
<dbReference type="EMBL" id="JBBXMP010000003">
    <property type="protein sequence ID" value="KAL0071584.1"/>
    <property type="molecule type" value="Genomic_DNA"/>
</dbReference>
<feature type="region of interest" description="Disordered" evidence="1">
    <location>
        <begin position="684"/>
        <end position="713"/>
    </location>
</feature>
<dbReference type="Proteomes" id="UP001437256">
    <property type="component" value="Unassembled WGS sequence"/>
</dbReference>
<dbReference type="Gene3D" id="3.40.50.1010">
    <property type="entry name" value="5'-nuclease"/>
    <property type="match status" value="1"/>
</dbReference>
<dbReference type="PANTHER" id="PTHR14379:SF3">
    <property type="entry name" value="MEIOSIS REGULATOR AND MRNA STABILITY FACTOR 1"/>
    <property type="match status" value="1"/>
</dbReference>
<proteinExistence type="predicted"/>
<accession>A0ABR3AE13</accession>
<feature type="region of interest" description="Disordered" evidence="1">
    <location>
        <begin position="480"/>
        <end position="513"/>
    </location>
</feature>
<feature type="compositionally biased region" description="Polar residues" evidence="1">
    <location>
        <begin position="183"/>
        <end position="201"/>
    </location>
</feature>
<reference evidence="3 4" key="1">
    <citation type="submission" date="2024-05" db="EMBL/GenBank/DDBJ databases">
        <title>A draft genome resource for the thread blight pathogen Marasmius tenuissimus strain MS-2.</title>
        <authorList>
            <person name="Yulfo-Soto G.E."/>
            <person name="Baruah I.K."/>
            <person name="Amoako-Attah I."/>
            <person name="Bukari Y."/>
            <person name="Meinhardt L.W."/>
            <person name="Bailey B.A."/>
            <person name="Cohen S.P."/>
        </authorList>
    </citation>
    <scope>NUCLEOTIDE SEQUENCE [LARGE SCALE GENOMIC DNA]</scope>
    <source>
        <strain evidence="3 4">MS-2</strain>
    </source>
</reference>
<feature type="domain" description="NYN" evidence="2">
    <location>
        <begin position="8"/>
        <end position="153"/>
    </location>
</feature>
<evidence type="ECO:0000259" key="2">
    <source>
        <dbReference type="Pfam" id="PF01936"/>
    </source>
</evidence>
<dbReference type="Pfam" id="PF01936">
    <property type="entry name" value="NYN"/>
    <property type="match status" value="1"/>
</dbReference>
<dbReference type="CDD" id="cd10910">
    <property type="entry name" value="PIN_limkain_b1_N_like"/>
    <property type="match status" value="1"/>
</dbReference>
<gene>
    <name evidence="3" type="ORF">AAF712_001441</name>
</gene>
<feature type="compositionally biased region" description="Polar residues" evidence="1">
    <location>
        <begin position="495"/>
        <end position="511"/>
    </location>
</feature>
<evidence type="ECO:0000313" key="3">
    <source>
        <dbReference type="EMBL" id="KAL0071584.1"/>
    </source>
</evidence>
<dbReference type="InterPro" id="IPR024768">
    <property type="entry name" value="Marf1"/>
</dbReference>
<dbReference type="InterPro" id="IPR021139">
    <property type="entry name" value="NYN"/>
</dbReference>
<evidence type="ECO:0000313" key="4">
    <source>
        <dbReference type="Proteomes" id="UP001437256"/>
    </source>
</evidence>
<feature type="compositionally biased region" description="Pro residues" evidence="1">
    <location>
        <begin position="691"/>
        <end position="704"/>
    </location>
</feature>
<protein>
    <recommendedName>
        <fullName evidence="2">NYN domain-containing protein</fullName>
    </recommendedName>
</protein>
<comment type="caution">
    <text evidence="3">The sequence shown here is derived from an EMBL/GenBank/DDBJ whole genome shotgun (WGS) entry which is preliminary data.</text>
</comment>
<feature type="compositionally biased region" description="Low complexity" evidence="1">
    <location>
        <begin position="295"/>
        <end position="306"/>
    </location>
</feature>
<organism evidence="3 4">
    <name type="scientific">Marasmius tenuissimus</name>
    <dbReference type="NCBI Taxonomy" id="585030"/>
    <lineage>
        <taxon>Eukaryota</taxon>
        <taxon>Fungi</taxon>
        <taxon>Dikarya</taxon>
        <taxon>Basidiomycota</taxon>
        <taxon>Agaricomycotina</taxon>
        <taxon>Agaricomycetes</taxon>
        <taxon>Agaricomycetidae</taxon>
        <taxon>Agaricales</taxon>
        <taxon>Marasmiineae</taxon>
        <taxon>Marasmiaceae</taxon>
        <taxon>Marasmius</taxon>
    </lineage>
</organism>
<evidence type="ECO:0000256" key="1">
    <source>
        <dbReference type="SAM" id="MobiDB-lite"/>
    </source>
</evidence>